<dbReference type="AlphaFoldDB" id="A0A9W8Y2F2"/>
<keyword evidence="4" id="KW-1185">Reference proteome</keyword>
<evidence type="ECO:0000313" key="3">
    <source>
        <dbReference type="EMBL" id="KAJ4366198.1"/>
    </source>
</evidence>
<name>A0A9W8Y2F2_9PLEO</name>
<dbReference type="Proteomes" id="UP001140560">
    <property type="component" value="Unassembled WGS sequence"/>
</dbReference>
<feature type="compositionally biased region" description="Low complexity" evidence="1">
    <location>
        <begin position="135"/>
        <end position="160"/>
    </location>
</feature>
<organism evidence="3 4">
    <name type="scientific">Neocucurbitaria cava</name>
    <dbReference type="NCBI Taxonomy" id="798079"/>
    <lineage>
        <taxon>Eukaryota</taxon>
        <taxon>Fungi</taxon>
        <taxon>Dikarya</taxon>
        <taxon>Ascomycota</taxon>
        <taxon>Pezizomycotina</taxon>
        <taxon>Dothideomycetes</taxon>
        <taxon>Pleosporomycetidae</taxon>
        <taxon>Pleosporales</taxon>
        <taxon>Pleosporineae</taxon>
        <taxon>Cucurbitariaceae</taxon>
        <taxon>Neocucurbitaria</taxon>
    </lineage>
</organism>
<dbReference type="EMBL" id="JAPEUY010000014">
    <property type="protein sequence ID" value="KAJ4366198.1"/>
    <property type="molecule type" value="Genomic_DNA"/>
</dbReference>
<comment type="caution">
    <text evidence="3">The sequence shown here is derived from an EMBL/GenBank/DDBJ whole genome shotgun (WGS) entry which is preliminary data.</text>
</comment>
<feature type="region of interest" description="Disordered" evidence="1">
    <location>
        <begin position="123"/>
        <end position="197"/>
    </location>
</feature>
<evidence type="ECO:0000313" key="4">
    <source>
        <dbReference type="Proteomes" id="UP001140560"/>
    </source>
</evidence>
<reference evidence="3" key="1">
    <citation type="submission" date="2022-10" db="EMBL/GenBank/DDBJ databases">
        <title>Tapping the CABI collections for fungal endophytes: first genome assemblies for Collariella, Neodidymelliopsis, Ascochyta clinopodiicola, Didymella pomorum, Didymosphaeria variabile, Neocosmospora piperis and Neocucurbitaria cava.</title>
        <authorList>
            <person name="Hill R."/>
        </authorList>
    </citation>
    <scope>NUCLEOTIDE SEQUENCE</scope>
    <source>
        <strain evidence="3">IMI 356814</strain>
    </source>
</reference>
<proteinExistence type="predicted"/>
<keyword evidence="2" id="KW-1133">Transmembrane helix</keyword>
<feature type="region of interest" description="Disordered" evidence="1">
    <location>
        <begin position="76"/>
        <end position="99"/>
    </location>
</feature>
<feature type="region of interest" description="Disordered" evidence="1">
    <location>
        <begin position="1"/>
        <end position="59"/>
    </location>
</feature>
<feature type="compositionally biased region" description="Polar residues" evidence="1">
    <location>
        <begin position="163"/>
        <end position="177"/>
    </location>
</feature>
<sequence>MVLGRPGADRGRRPFNGGASSTEADGSDGTPAEVAQPVQNSSTLSAAIAETTAPPSSLQPAVTVLDSSSVLPVATLVAPDPTPESELPPSSLVAAIPPPEPTTSSLINAVAATTTVSSAVAFVPSPTPDIDGGLAEETTAPPTSSEPTAAAVTPTPTPDAQAEENNTPATPSESPTANPAPLVPTADTAKSSPSMAGVGVGVSLGVLSVAGIAGFFLWRRRHNQRRSSTTPSDDSNSSETSILGKIFGLKKYKDNRSDPEWSIESAEKVSIAKNMRAQSVSTTTVSRSDSRGSNFSKPGSRGGVG</sequence>
<accession>A0A9W8Y2F2</accession>
<evidence type="ECO:0000256" key="2">
    <source>
        <dbReference type="SAM" id="Phobius"/>
    </source>
</evidence>
<evidence type="ECO:0000256" key="1">
    <source>
        <dbReference type="SAM" id="MobiDB-lite"/>
    </source>
</evidence>
<feature type="compositionally biased region" description="Low complexity" evidence="1">
    <location>
        <begin position="279"/>
        <end position="293"/>
    </location>
</feature>
<dbReference type="OrthoDB" id="3800997at2759"/>
<feature type="transmembrane region" description="Helical" evidence="2">
    <location>
        <begin position="195"/>
        <end position="218"/>
    </location>
</feature>
<protein>
    <submittedName>
        <fullName evidence="3">Uncharacterized protein</fullName>
    </submittedName>
</protein>
<gene>
    <name evidence="3" type="ORF">N0V83_007833</name>
</gene>
<keyword evidence="2" id="KW-0472">Membrane</keyword>
<keyword evidence="2" id="KW-0812">Transmembrane</keyword>
<feature type="region of interest" description="Disordered" evidence="1">
    <location>
        <begin position="273"/>
        <end position="305"/>
    </location>
</feature>